<dbReference type="InterPro" id="IPR027450">
    <property type="entry name" value="AlkB-like"/>
</dbReference>
<keyword evidence="5" id="KW-0223">Dioxygenase</keyword>
<keyword evidence="11" id="KW-1185">Reference proteome</keyword>
<evidence type="ECO:0000256" key="6">
    <source>
        <dbReference type="ARBA" id="ARBA00023002"/>
    </source>
</evidence>
<dbReference type="Gene3D" id="2.60.120.590">
    <property type="entry name" value="Alpha-ketoglutarate-dependent dioxygenase AlkB-like"/>
    <property type="match status" value="1"/>
</dbReference>
<name>A0A821S5J9_9NEOP</name>
<evidence type="ECO:0000313" key="11">
    <source>
        <dbReference type="Proteomes" id="UP000663880"/>
    </source>
</evidence>
<evidence type="ECO:0000256" key="5">
    <source>
        <dbReference type="ARBA" id="ARBA00022964"/>
    </source>
</evidence>
<accession>A0A821S5J9</accession>
<dbReference type="SUPFAM" id="SSF51197">
    <property type="entry name" value="Clavaminate synthase-like"/>
    <property type="match status" value="1"/>
</dbReference>
<evidence type="ECO:0000256" key="7">
    <source>
        <dbReference type="ARBA" id="ARBA00023004"/>
    </source>
</evidence>
<evidence type="ECO:0000256" key="3">
    <source>
        <dbReference type="ARBA" id="ARBA00007879"/>
    </source>
</evidence>
<organism evidence="10 11">
    <name type="scientific">Pieris macdunnoughi</name>
    <dbReference type="NCBI Taxonomy" id="345717"/>
    <lineage>
        <taxon>Eukaryota</taxon>
        <taxon>Metazoa</taxon>
        <taxon>Ecdysozoa</taxon>
        <taxon>Arthropoda</taxon>
        <taxon>Hexapoda</taxon>
        <taxon>Insecta</taxon>
        <taxon>Pterygota</taxon>
        <taxon>Neoptera</taxon>
        <taxon>Endopterygota</taxon>
        <taxon>Lepidoptera</taxon>
        <taxon>Glossata</taxon>
        <taxon>Ditrysia</taxon>
        <taxon>Papilionoidea</taxon>
        <taxon>Pieridae</taxon>
        <taxon>Pierinae</taxon>
        <taxon>Pieris</taxon>
    </lineage>
</organism>
<comment type="similarity">
    <text evidence="3">Belongs to the alkB family.</text>
</comment>
<evidence type="ECO:0000256" key="2">
    <source>
        <dbReference type="ARBA" id="ARBA00004123"/>
    </source>
</evidence>
<comment type="cofactor">
    <cofactor evidence="1">
        <name>Fe(2+)</name>
        <dbReference type="ChEBI" id="CHEBI:29033"/>
    </cofactor>
</comment>
<dbReference type="EMBL" id="CAJOBZ010000016">
    <property type="protein sequence ID" value="CAF4852551.1"/>
    <property type="molecule type" value="Genomic_DNA"/>
</dbReference>
<dbReference type="AlphaFoldDB" id="A0A821S5J9"/>
<dbReference type="GO" id="GO:0005634">
    <property type="term" value="C:nucleus"/>
    <property type="evidence" value="ECO:0007669"/>
    <property type="project" value="UniProtKB-SubCell"/>
</dbReference>
<evidence type="ECO:0000256" key="4">
    <source>
        <dbReference type="ARBA" id="ARBA00022723"/>
    </source>
</evidence>
<dbReference type="InterPro" id="IPR005123">
    <property type="entry name" value="Oxoglu/Fe-dep_dioxygenase_dom"/>
</dbReference>
<evidence type="ECO:0000259" key="9">
    <source>
        <dbReference type="PROSITE" id="PS51471"/>
    </source>
</evidence>
<dbReference type="GO" id="GO:0051213">
    <property type="term" value="F:dioxygenase activity"/>
    <property type="evidence" value="ECO:0007669"/>
    <property type="project" value="UniProtKB-KW"/>
</dbReference>
<comment type="caution">
    <text evidence="10">The sequence shown here is derived from an EMBL/GenBank/DDBJ whole genome shotgun (WGS) entry which is preliminary data.</text>
</comment>
<dbReference type="InterPro" id="IPR037151">
    <property type="entry name" value="AlkB-like_sf"/>
</dbReference>
<dbReference type="PANTHER" id="PTHR46030">
    <property type="entry name" value="ALPHA-KETOGLUTARATE-DEPENDENT DIOXYGENASE ALKB HOMOLOG 6"/>
    <property type="match status" value="1"/>
</dbReference>
<reference evidence="10" key="1">
    <citation type="submission" date="2021-02" db="EMBL/GenBank/DDBJ databases">
        <authorList>
            <person name="Steward A R."/>
        </authorList>
    </citation>
    <scope>NUCLEOTIDE SEQUENCE</scope>
</reference>
<evidence type="ECO:0000313" key="10">
    <source>
        <dbReference type="EMBL" id="CAF4852551.1"/>
    </source>
</evidence>
<dbReference type="Proteomes" id="UP000663880">
    <property type="component" value="Unassembled WGS sequence"/>
</dbReference>
<keyword evidence="7" id="KW-0408">Iron</keyword>
<dbReference type="PROSITE" id="PS51471">
    <property type="entry name" value="FE2OG_OXY"/>
    <property type="match status" value="1"/>
</dbReference>
<dbReference type="PANTHER" id="PTHR46030:SF1">
    <property type="entry name" value="ALPHA-KETOGLUTARATE-DEPENDENT DIOXYGENASE ALKB HOMOLOG 6"/>
    <property type="match status" value="1"/>
</dbReference>
<gene>
    <name evidence="10" type="ORF">PMACD_LOCUS7199</name>
</gene>
<dbReference type="GO" id="GO:0046872">
    <property type="term" value="F:metal ion binding"/>
    <property type="evidence" value="ECO:0007669"/>
    <property type="project" value="UniProtKB-KW"/>
</dbReference>
<evidence type="ECO:0000256" key="8">
    <source>
        <dbReference type="ARBA" id="ARBA00023242"/>
    </source>
</evidence>
<comment type="subcellular location">
    <subcellularLocation>
        <location evidence="2">Nucleus</location>
    </subcellularLocation>
</comment>
<proteinExistence type="inferred from homology"/>
<dbReference type="OrthoDB" id="412814at2759"/>
<keyword evidence="4" id="KW-0479">Metal-binding</keyword>
<sequence>MHDDNFLLSNRIRGVDGTAYYVSDFITEAEEKNILSHVYGVPKPKWTQLSNRRLQNWGGIPHNKGMIAESIPIWLNNYLLKIDKLNLMNGNKPNHILVNEYTPGQGILPHLDGFLFYPTITTISLASHAILNFYEPISKHTNSLKPRFSFLLEPRSLLILQDKLFSHYLHGIEDIYEDIITDSILNLDMCSSKYSIEKKIMRETRISLTIRHVPKTTMFKINIGKQ</sequence>
<feature type="domain" description="Fe2OG dioxygenase" evidence="9">
    <location>
        <begin position="92"/>
        <end position="214"/>
    </location>
</feature>
<keyword evidence="8" id="KW-0539">Nucleus</keyword>
<protein>
    <recommendedName>
        <fullName evidence="9">Fe2OG dioxygenase domain-containing protein</fullName>
    </recommendedName>
</protein>
<evidence type="ECO:0000256" key="1">
    <source>
        <dbReference type="ARBA" id="ARBA00001954"/>
    </source>
</evidence>
<dbReference type="InterPro" id="IPR032862">
    <property type="entry name" value="ALKBH6"/>
</dbReference>
<keyword evidence="6" id="KW-0560">Oxidoreductase</keyword>
<dbReference type="Pfam" id="PF13532">
    <property type="entry name" value="2OG-FeII_Oxy_2"/>
    <property type="match status" value="1"/>
</dbReference>